<dbReference type="AlphaFoldDB" id="A0A9D5CU33"/>
<evidence type="ECO:0000313" key="3">
    <source>
        <dbReference type="Proteomes" id="UP001085076"/>
    </source>
</evidence>
<protein>
    <submittedName>
        <fullName evidence="2">Uncharacterized protein</fullName>
    </submittedName>
</protein>
<reference evidence="2" key="2">
    <citation type="journal article" date="2022" name="Hortic Res">
        <title>The genome of Dioscorea zingiberensis sheds light on the biosynthesis, origin and evolution of the medicinally important diosgenin saponins.</title>
        <authorList>
            <person name="Li Y."/>
            <person name="Tan C."/>
            <person name="Li Z."/>
            <person name="Guo J."/>
            <person name="Li S."/>
            <person name="Chen X."/>
            <person name="Wang C."/>
            <person name="Dai X."/>
            <person name="Yang H."/>
            <person name="Song W."/>
            <person name="Hou L."/>
            <person name="Xu J."/>
            <person name="Tong Z."/>
            <person name="Xu A."/>
            <person name="Yuan X."/>
            <person name="Wang W."/>
            <person name="Yang Q."/>
            <person name="Chen L."/>
            <person name="Sun Z."/>
            <person name="Wang K."/>
            <person name="Pan B."/>
            <person name="Chen J."/>
            <person name="Bao Y."/>
            <person name="Liu F."/>
            <person name="Qi X."/>
            <person name="Gang D.R."/>
            <person name="Wen J."/>
            <person name="Li J."/>
        </authorList>
    </citation>
    <scope>NUCLEOTIDE SEQUENCE</scope>
    <source>
        <strain evidence="2">Dzin_1.0</strain>
    </source>
</reference>
<reference evidence="2" key="1">
    <citation type="submission" date="2021-03" db="EMBL/GenBank/DDBJ databases">
        <authorList>
            <person name="Li Z."/>
            <person name="Yang C."/>
        </authorList>
    </citation>
    <scope>NUCLEOTIDE SEQUENCE</scope>
    <source>
        <strain evidence="2">Dzin_1.0</strain>
        <tissue evidence="2">Leaf</tissue>
    </source>
</reference>
<comment type="caution">
    <text evidence="2">The sequence shown here is derived from an EMBL/GenBank/DDBJ whole genome shotgun (WGS) entry which is preliminary data.</text>
</comment>
<organism evidence="2 3">
    <name type="scientific">Dioscorea zingiberensis</name>
    <dbReference type="NCBI Taxonomy" id="325984"/>
    <lineage>
        <taxon>Eukaryota</taxon>
        <taxon>Viridiplantae</taxon>
        <taxon>Streptophyta</taxon>
        <taxon>Embryophyta</taxon>
        <taxon>Tracheophyta</taxon>
        <taxon>Spermatophyta</taxon>
        <taxon>Magnoliopsida</taxon>
        <taxon>Liliopsida</taxon>
        <taxon>Dioscoreales</taxon>
        <taxon>Dioscoreaceae</taxon>
        <taxon>Dioscorea</taxon>
    </lineage>
</organism>
<accession>A0A9D5CU33</accession>
<gene>
    <name evidence="2" type="ORF">J5N97_015354</name>
</gene>
<feature type="region of interest" description="Disordered" evidence="1">
    <location>
        <begin position="59"/>
        <end position="80"/>
    </location>
</feature>
<sequence length="144" mass="16341">MKKNNTRFNEKREREMQLQEQNNVVGTMVQVEQDSGINWDSFDEELLQNNLLLEFGAHEERSSSGGDEEEDIGSYLVFGGEGGGSDQNIVLEFEKREEGVEVVASGEEGVMQEACYMKKPQYSLFTNHIHEFSDGYLVPDVLHS</sequence>
<evidence type="ECO:0000313" key="2">
    <source>
        <dbReference type="EMBL" id="KAJ0979880.1"/>
    </source>
</evidence>
<proteinExistence type="predicted"/>
<name>A0A9D5CU33_9LILI</name>
<keyword evidence="3" id="KW-1185">Reference proteome</keyword>
<dbReference type="Proteomes" id="UP001085076">
    <property type="component" value="Miscellaneous, Linkage group lg03"/>
</dbReference>
<evidence type="ECO:0000256" key="1">
    <source>
        <dbReference type="SAM" id="MobiDB-lite"/>
    </source>
</evidence>
<dbReference type="EMBL" id="JAGGNH010000003">
    <property type="protein sequence ID" value="KAJ0979880.1"/>
    <property type="molecule type" value="Genomic_DNA"/>
</dbReference>